<dbReference type="EMBL" id="JBHSAP010000018">
    <property type="protein sequence ID" value="MFC4077990.1"/>
    <property type="molecule type" value="Genomic_DNA"/>
</dbReference>
<feature type="transmembrane region" description="Helical" evidence="1">
    <location>
        <begin position="220"/>
        <end position="244"/>
    </location>
</feature>
<reference evidence="3" key="1">
    <citation type="journal article" date="2019" name="Int. J. Syst. Evol. Microbiol.">
        <title>The Global Catalogue of Microorganisms (GCM) 10K type strain sequencing project: providing services to taxonomists for standard genome sequencing and annotation.</title>
        <authorList>
            <consortium name="The Broad Institute Genomics Platform"/>
            <consortium name="The Broad Institute Genome Sequencing Center for Infectious Disease"/>
            <person name="Wu L."/>
            <person name="Ma J."/>
        </authorList>
    </citation>
    <scope>NUCLEOTIDE SEQUENCE [LARGE SCALE GENOMIC DNA]</scope>
    <source>
        <strain evidence="3">IBRC-M 10813</strain>
    </source>
</reference>
<feature type="transmembrane region" description="Helical" evidence="1">
    <location>
        <begin position="169"/>
        <end position="199"/>
    </location>
</feature>
<feature type="transmembrane region" description="Helical" evidence="1">
    <location>
        <begin position="264"/>
        <end position="287"/>
    </location>
</feature>
<keyword evidence="1" id="KW-0812">Transmembrane</keyword>
<evidence type="ECO:0000256" key="1">
    <source>
        <dbReference type="SAM" id="Phobius"/>
    </source>
</evidence>
<keyword evidence="3" id="KW-1185">Reference proteome</keyword>
<accession>A0ABV8JHZ4</accession>
<dbReference type="Proteomes" id="UP001595843">
    <property type="component" value="Unassembled WGS sequence"/>
</dbReference>
<feature type="transmembrane region" description="Helical" evidence="1">
    <location>
        <begin position="74"/>
        <end position="94"/>
    </location>
</feature>
<feature type="transmembrane region" description="Helical" evidence="1">
    <location>
        <begin position="33"/>
        <end position="54"/>
    </location>
</feature>
<gene>
    <name evidence="2" type="ORF">ACFOUO_14400</name>
</gene>
<dbReference type="RefSeq" id="WP_380705823.1">
    <property type="nucleotide sequence ID" value="NZ_JBHSAP010000018.1"/>
</dbReference>
<comment type="caution">
    <text evidence="2">The sequence shown here is derived from an EMBL/GenBank/DDBJ whole genome shotgun (WGS) entry which is preliminary data.</text>
</comment>
<protein>
    <recommendedName>
        <fullName evidence="4">Glycerophosphoryl diester phosphodiesterase membrane domain-containing protein</fullName>
    </recommendedName>
</protein>
<dbReference type="PANTHER" id="PTHR33133:SF1">
    <property type="entry name" value="EXPRESSED PROTEIN-RELATED"/>
    <property type="match status" value="1"/>
</dbReference>
<feature type="transmembrane region" description="Helical" evidence="1">
    <location>
        <begin position="129"/>
        <end position="157"/>
    </location>
</feature>
<keyword evidence="1" id="KW-0472">Membrane</keyword>
<evidence type="ECO:0000313" key="3">
    <source>
        <dbReference type="Proteomes" id="UP001595843"/>
    </source>
</evidence>
<name>A0ABV8JHZ4_9BACL</name>
<evidence type="ECO:0000313" key="2">
    <source>
        <dbReference type="EMBL" id="MFC4077990.1"/>
    </source>
</evidence>
<dbReference type="PANTHER" id="PTHR33133">
    <property type="entry name" value="OS08G0107100 PROTEIN-RELATED"/>
    <property type="match status" value="1"/>
</dbReference>
<evidence type="ECO:0008006" key="4">
    <source>
        <dbReference type="Google" id="ProtNLM"/>
    </source>
</evidence>
<keyword evidence="1" id="KW-1133">Transmembrane helix</keyword>
<proteinExistence type="predicted"/>
<sequence>MSNENHVGNPLRPRGFFELLDGVFRIYRSDWTVVLSILFLFLGAPWLFIQFALLLTGSADPLAAASSSPDWFELLLLLLTGLIFLLSSVALTPLMEAGVTTATAERIRTGRGISFQDALAEVGRNGWRVILTCLLLGLLTTAALFVLGLLLFVPAVLLGSMLEDWGVSLAVAAILFVILGTGGYVFIYTRLLLVVPVVMKEGVGYFQAFQRSWKLTERSFWRTFGLMLPVFLIGEIFSTVPSMVLEMAFAPDLSSFSGWGSFLLAFPATFFTCLPMALQPILATLLYHDRRSRREGIDLVSTLESLPKRAVQ</sequence>
<organism evidence="2 3">
    <name type="scientific">Salinithrix halophila</name>
    <dbReference type="NCBI Taxonomy" id="1485204"/>
    <lineage>
        <taxon>Bacteria</taxon>
        <taxon>Bacillati</taxon>
        <taxon>Bacillota</taxon>
        <taxon>Bacilli</taxon>
        <taxon>Bacillales</taxon>
        <taxon>Thermoactinomycetaceae</taxon>
        <taxon>Salinithrix</taxon>
    </lineage>
</organism>